<reference evidence="2 5" key="3">
    <citation type="submission" date="2018-07" db="EMBL/GenBank/DDBJ databases">
        <title>Mechanisms of high-level aminoglycoside resistance among Gram-negative pathogens in Brazil.</title>
        <authorList>
            <person name="Ballaben A.S."/>
            <person name="Darini A.L.C."/>
            <person name="Doi Y."/>
        </authorList>
    </citation>
    <scope>NUCLEOTIDE SEQUENCE [LARGE SCALE GENOMIC DNA]</scope>
    <source>
        <strain evidence="2 5">B2-305</strain>
    </source>
</reference>
<dbReference type="AlphaFoldDB" id="A0A211VHF3"/>
<dbReference type="Proteomes" id="UP000253594">
    <property type="component" value="Unassembled WGS sequence"/>
</dbReference>
<sequence>MLKHVRLSYPLPFPESPGVHPCSFTTFRTQAPNDRHRKSVVGL</sequence>
<protein>
    <submittedName>
        <fullName evidence="1">Aldose epimerase</fullName>
    </submittedName>
</protein>
<evidence type="ECO:0000313" key="3">
    <source>
        <dbReference type="EMBL" id="RPM23665.1"/>
    </source>
</evidence>
<dbReference type="EMBL" id="NFFZ01000002">
    <property type="protein sequence ID" value="OTI64776.1"/>
    <property type="molecule type" value="Genomic_DNA"/>
</dbReference>
<reference evidence="1 4" key="1">
    <citation type="submission" date="2017-05" db="EMBL/GenBank/DDBJ databases">
        <authorList>
            <person name="Song R."/>
            <person name="Chenine A.L."/>
            <person name="Ruprecht R.M."/>
        </authorList>
    </citation>
    <scope>NUCLEOTIDE SEQUENCE [LARGE SCALE GENOMIC DNA]</scope>
    <source>
        <strain evidence="1 4">S567_C10_BS</strain>
    </source>
</reference>
<evidence type="ECO:0000313" key="6">
    <source>
        <dbReference type="Proteomes" id="UP000284767"/>
    </source>
</evidence>
<accession>A0A211VHF3</accession>
<evidence type="ECO:0000313" key="2">
    <source>
        <dbReference type="EMBL" id="RCI75741.1"/>
    </source>
</evidence>
<proteinExistence type="predicted"/>
<comment type="caution">
    <text evidence="1">The sequence shown here is derived from an EMBL/GenBank/DDBJ whole genome shotgun (WGS) entry which is preliminary data.</text>
</comment>
<reference evidence="3 6" key="4">
    <citation type="submission" date="2019-01" db="EMBL/GenBank/DDBJ databases">
        <title>The Pseudomonas aeruginosa pan-genome provides new insights on its population structure, horizontal gene transfer and pathogenicity.</title>
        <authorList>
            <person name="Freschi L."/>
            <person name="Vincent A.T."/>
            <person name="Jeukens J."/>
            <person name="Emond-Rheault J.-G."/>
            <person name="Kukavica-Ibrulj I."/>
            <person name="Dupont M.-J."/>
            <person name="Charette S.J."/>
            <person name="Boyle B."/>
            <person name="Levesque R.C."/>
        </authorList>
    </citation>
    <scope>NUCLEOTIDE SEQUENCE [LARGE SCALE GENOMIC DNA]</scope>
    <source>
        <strain evidence="3 6">PA-W36</strain>
    </source>
</reference>
<evidence type="ECO:0000313" key="4">
    <source>
        <dbReference type="Proteomes" id="UP000194857"/>
    </source>
</evidence>
<organism evidence="1 4">
    <name type="scientific">Pseudomonas aeruginosa</name>
    <dbReference type="NCBI Taxonomy" id="287"/>
    <lineage>
        <taxon>Bacteria</taxon>
        <taxon>Pseudomonadati</taxon>
        <taxon>Pseudomonadota</taxon>
        <taxon>Gammaproteobacteria</taxon>
        <taxon>Pseudomonadales</taxon>
        <taxon>Pseudomonadaceae</taxon>
        <taxon>Pseudomonas</taxon>
    </lineage>
</organism>
<gene>
    <name evidence="1" type="ORF">CAZ10_03075</name>
    <name evidence="2" type="ORF">DT376_06095</name>
    <name evidence="3" type="ORF">IPC1295_03830</name>
</gene>
<dbReference type="Proteomes" id="UP000284767">
    <property type="component" value="Unassembled WGS sequence"/>
</dbReference>
<evidence type="ECO:0000313" key="5">
    <source>
        <dbReference type="Proteomes" id="UP000253594"/>
    </source>
</evidence>
<dbReference type="Proteomes" id="UP000194857">
    <property type="component" value="Unassembled WGS sequence"/>
</dbReference>
<evidence type="ECO:0000313" key="1">
    <source>
        <dbReference type="EMBL" id="OTI64776.1"/>
    </source>
</evidence>
<dbReference type="EMBL" id="QORE01000127">
    <property type="protein sequence ID" value="RCI75741.1"/>
    <property type="molecule type" value="Genomic_DNA"/>
</dbReference>
<dbReference type="KEGG" id="paeb:NCGM1900_3116"/>
<reference evidence="3 6" key="2">
    <citation type="submission" date="2017-08" db="EMBL/GenBank/DDBJ databases">
        <authorList>
            <person name="Feschi L."/>
            <person name="Jeukens J."/>
            <person name="Emond-Rheault J.-G."/>
            <person name="Kukavica-Ibrulj I."/>
            <person name="Boyle B."/>
            <person name="Levesque R.C."/>
        </authorList>
    </citation>
    <scope>NUCLEOTIDE SEQUENCE [LARGE SCALE GENOMIC DNA]</scope>
    <source>
        <strain evidence="3 6">PA-W36</strain>
    </source>
</reference>
<dbReference type="EMBL" id="NSNE01000001">
    <property type="protein sequence ID" value="RPM23665.1"/>
    <property type="molecule type" value="Genomic_DNA"/>
</dbReference>
<name>A0A211VHF3_PSEAI</name>